<evidence type="ECO:0000313" key="1">
    <source>
        <dbReference type="EMBL" id="QDU67684.1"/>
    </source>
</evidence>
<name>A0A518BL30_9BACT</name>
<evidence type="ECO:0000313" key="2">
    <source>
        <dbReference type="Proteomes" id="UP000316921"/>
    </source>
</evidence>
<proteinExistence type="predicted"/>
<keyword evidence="2" id="KW-1185">Reference proteome</keyword>
<gene>
    <name evidence="1" type="ORF">Pla133_27720</name>
</gene>
<dbReference type="Proteomes" id="UP000316921">
    <property type="component" value="Chromosome"/>
</dbReference>
<reference evidence="1 2" key="1">
    <citation type="submission" date="2019-02" db="EMBL/GenBank/DDBJ databases">
        <title>Deep-cultivation of Planctomycetes and their phenomic and genomic characterization uncovers novel biology.</title>
        <authorList>
            <person name="Wiegand S."/>
            <person name="Jogler M."/>
            <person name="Boedeker C."/>
            <person name="Pinto D."/>
            <person name="Vollmers J."/>
            <person name="Rivas-Marin E."/>
            <person name="Kohn T."/>
            <person name="Peeters S.H."/>
            <person name="Heuer A."/>
            <person name="Rast P."/>
            <person name="Oberbeckmann S."/>
            <person name="Bunk B."/>
            <person name="Jeske O."/>
            <person name="Meyerdierks A."/>
            <person name="Storesund J.E."/>
            <person name="Kallscheuer N."/>
            <person name="Luecker S."/>
            <person name="Lage O.M."/>
            <person name="Pohl T."/>
            <person name="Merkel B.J."/>
            <person name="Hornburger P."/>
            <person name="Mueller R.-W."/>
            <person name="Bruemmer F."/>
            <person name="Labrenz M."/>
            <person name="Spormann A.M."/>
            <person name="Op den Camp H."/>
            <person name="Overmann J."/>
            <person name="Amann R."/>
            <person name="Jetten M.S.M."/>
            <person name="Mascher T."/>
            <person name="Medema M.H."/>
            <person name="Devos D.P."/>
            <person name="Kaster A.-K."/>
            <person name="Ovreas L."/>
            <person name="Rohde M."/>
            <person name="Galperin M.Y."/>
            <person name="Jogler C."/>
        </authorList>
    </citation>
    <scope>NUCLEOTIDE SEQUENCE [LARGE SCALE GENOMIC DNA]</scope>
    <source>
        <strain evidence="1 2">Pla133</strain>
    </source>
</reference>
<dbReference type="RefSeq" id="WP_145066049.1">
    <property type="nucleotide sequence ID" value="NZ_CP036287.1"/>
</dbReference>
<dbReference type="KEGG" id="pbap:Pla133_27720"/>
<accession>A0A518BL30</accession>
<organism evidence="1 2">
    <name type="scientific">Engelhardtia mirabilis</name>
    <dbReference type="NCBI Taxonomy" id="2528011"/>
    <lineage>
        <taxon>Bacteria</taxon>
        <taxon>Pseudomonadati</taxon>
        <taxon>Planctomycetota</taxon>
        <taxon>Planctomycetia</taxon>
        <taxon>Planctomycetia incertae sedis</taxon>
        <taxon>Engelhardtia</taxon>
    </lineage>
</organism>
<protein>
    <submittedName>
        <fullName evidence="1">Uncharacterized protein</fullName>
    </submittedName>
</protein>
<dbReference type="AlphaFoldDB" id="A0A518BL30"/>
<sequence>MNEGDIRRLFASHFAFRPSLGGAAAAMRAELDARERREMESLDAQFGEGVGEKVKALSLQTTASFDELAGALRSLHAAAEPLSPIEHVEVGRR</sequence>
<dbReference type="EMBL" id="CP036287">
    <property type="protein sequence ID" value="QDU67684.1"/>
    <property type="molecule type" value="Genomic_DNA"/>
</dbReference>